<dbReference type="PRINTS" id="PR00145">
    <property type="entry name" value="ARGSUCLYASE"/>
</dbReference>
<proteinExistence type="inferred from homology"/>
<dbReference type="PANTHER" id="PTHR43814">
    <property type="entry name" value="ARGININOSUCCINATE LYASE"/>
    <property type="match status" value="1"/>
</dbReference>
<dbReference type="SUPFAM" id="SSF48557">
    <property type="entry name" value="L-aspartase-like"/>
    <property type="match status" value="1"/>
</dbReference>
<dbReference type="InterPro" id="IPR022761">
    <property type="entry name" value="Fumarate_lyase_N"/>
</dbReference>
<feature type="domain" description="Fumarate lyase N-terminal" evidence="1">
    <location>
        <begin position="15"/>
        <end position="309"/>
    </location>
</feature>
<dbReference type="GO" id="GO:0004056">
    <property type="term" value="F:argininosuccinate lyase activity"/>
    <property type="evidence" value="ECO:0007669"/>
    <property type="project" value="UniProtKB-EC"/>
</dbReference>
<accession>A0A3B0R7F1</accession>
<dbReference type="AlphaFoldDB" id="A0A3B0R7F1"/>
<dbReference type="Gene3D" id="1.10.275.10">
    <property type="entry name" value="Fumarase/aspartase (N-terminal domain)"/>
    <property type="match status" value="1"/>
</dbReference>
<evidence type="ECO:0000259" key="1">
    <source>
        <dbReference type="Pfam" id="PF00206"/>
    </source>
</evidence>
<keyword evidence="3" id="KW-0456">Lyase</keyword>
<dbReference type="Pfam" id="PF00206">
    <property type="entry name" value="Lyase_1"/>
    <property type="match status" value="1"/>
</dbReference>
<dbReference type="Pfam" id="PF14698">
    <property type="entry name" value="ASL_C2"/>
    <property type="match status" value="1"/>
</dbReference>
<dbReference type="FunFam" id="1.10.40.30:FF:000001">
    <property type="entry name" value="Argininosuccinate lyase"/>
    <property type="match status" value="1"/>
</dbReference>
<dbReference type="InterPro" id="IPR029419">
    <property type="entry name" value="Arg_succ_lyase_C"/>
</dbReference>
<dbReference type="PRINTS" id="PR00149">
    <property type="entry name" value="FUMRATELYASE"/>
</dbReference>
<dbReference type="FunFam" id="1.20.200.10:FF:000015">
    <property type="entry name" value="argininosuccinate lyase isoform X2"/>
    <property type="match status" value="1"/>
</dbReference>
<reference evidence="3" key="1">
    <citation type="submission" date="2018-06" db="EMBL/GenBank/DDBJ databases">
        <authorList>
            <person name="Zhirakovskaya E."/>
        </authorList>
    </citation>
    <scope>NUCLEOTIDE SEQUENCE</scope>
</reference>
<dbReference type="InterPro" id="IPR024083">
    <property type="entry name" value="Fumarase/histidase_N"/>
</dbReference>
<name>A0A3B0R7F1_9ZZZZ</name>
<dbReference type="NCBIfam" id="TIGR00838">
    <property type="entry name" value="argH"/>
    <property type="match status" value="1"/>
</dbReference>
<evidence type="ECO:0000259" key="2">
    <source>
        <dbReference type="Pfam" id="PF14698"/>
    </source>
</evidence>
<dbReference type="PANTHER" id="PTHR43814:SF1">
    <property type="entry name" value="ARGININOSUCCINATE LYASE"/>
    <property type="match status" value="1"/>
</dbReference>
<dbReference type="InterPro" id="IPR008948">
    <property type="entry name" value="L-Aspartase-like"/>
</dbReference>
<dbReference type="GO" id="GO:0042450">
    <property type="term" value="P:L-arginine biosynthetic process via ornithine"/>
    <property type="evidence" value="ECO:0007669"/>
    <property type="project" value="InterPro"/>
</dbReference>
<dbReference type="HAMAP" id="MF_00006">
    <property type="entry name" value="Arg_succ_lyase"/>
    <property type="match status" value="1"/>
</dbReference>
<dbReference type="FunFam" id="1.10.275.10:FF:000002">
    <property type="entry name" value="Argininosuccinate lyase"/>
    <property type="match status" value="1"/>
</dbReference>
<dbReference type="CDD" id="cd01359">
    <property type="entry name" value="Argininosuccinate_lyase"/>
    <property type="match status" value="1"/>
</dbReference>
<evidence type="ECO:0000313" key="3">
    <source>
        <dbReference type="EMBL" id="VAV88041.1"/>
    </source>
</evidence>
<dbReference type="GO" id="GO:0005829">
    <property type="term" value="C:cytosol"/>
    <property type="evidence" value="ECO:0007669"/>
    <property type="project" value="TreeGrafter"/>
</dbReference>
<dbReference type="InterPro" id="IPR020557">
    <property type="entry name" value="Fumarate_lyase_CS"/>
</dbReference>
<dbReference type="EC" id="4.3.2.1" evidence="3"/>
<dbReference type="PROSITE" id="PS00163">
    <property type="entry name" value="FUMARATE_LYASES"/>
    <property type="match status" value="1"/>
</dbReference>
<gene>
    <name evidence="3" type="ORF">MNBD_ALPHA06-8</name>
</gene>
<protein>
    <submittedName>
        <fullName evidence="3">Argininosuccinate lyase</fullName>
        <ecNumber evidence="3">4.3.2.1</ecNumber>
    </submittedName>
</protein>
<dbReference type="InterPro" id="IPR009049">
    <property type="entry name" value="Argininosuccinate_lyase"/>
</dbReference>
<dbReference type="Gene3D" id="1.10.40.30">
    <property type="entry name" value="Fumarase/aspartase (C-terminal domain)"/>
    <property type="match status" value="1"/>
</dbReference>
<organism evidence="3">
    <name type="scientific">hydrothermal vent metagenome</name>
    <dbReference type="NCBI Taxonomy" id="652676"/>
    <lineage>
        <taxon>unclassified sequences</taxon>
        <taxon>metagenomes</taxon>
        <taxon>ecological metagenomes</taxon>
    </lineage>
</organism>
<dbReference type="InterPro" id="IPR000362">
    <property type="entry name" value="Fumarate_lyase_fam"/>
</dbReference>
<sequence length="466" mass="51110">MAQKNDDKVNPLWGGRFAGAADDLMRTINASIDIDQHMAEQDIDGSIAHVTMLAACKIIGQDEAEQIRVGLQQVRAEIRAGEFAFFAEREDIHMHVEIRLTELIGPVAGKLHTARSRNDQVATDFRLWLRQALTERAEQLRDVQRVLLARAEEYADAILPGLTHLQTAQPVTFGHHLMAYVEMFERDRGRILDAKNRLNESPLGAAALAGTAFDIDRAQTAKALGFDRPMANSLDAVSARDFALEALSAATICAVHLSRLADEMVYWTATGIGFGVFSDRFSTGSSIMPQKRNPDAAELVRAKSGRIAGAFQALVLVLKGLPLAYSKDMQEDKEPVFDAMYSLGLCLQVMGGLIGDIQMNREKMALAAGGGFATATDVADWLVREADIAFREAHHISGTLVRMAESQNTDLQGLSLAQMQSVEPRIKASVMDVLSPQNSAKSRTSYGGTAPEQVSYQINQWKERLK</sequence>
<dbReference type="EMBL" id="UOEE01000054">
    <property type="protein sequence ID" value="VAV88041.1"/>
    <property type="molecule type" value="Genomic_DNA"/>
</dbReference>
<feature type="domain" description="Argininosuccinate lyase C-terminal" evidence="2">
    <location>
        <begin position="372"/>
        <end position="439"/>
    </location>
</feature>
<dbReference type="Gene3D" id="1.20.200.10">
    <property type="entry name" value="Fumarase/aspartase (Central domain)"/>
    <property type="match status" value="1"/>
</dbReference>